<dbReference type="PANTHER" id="PTHR46098:SF1">
    <property type="entry name" value="TRNA (CYTOSINE(38)-C(5))-METHYLTRANSFERASE"/>
    <property type="match status" value="1"/>
</dbReference>
<dbReference type="PANTHER" id="PTHR46098">
    <property type="entry name" value="TRNA (CYTOSINE(38)-C(5))-METHYLTRANSFERASE"/>
    <property type="match status" value="1"/>
</dbReference>
<dbReference type="PROSITE" id="PS51679">
    <property type="entry name" value="SAM_MT_C5"/>
    <property type="match status" value="1"/>
</dbReference>
<dbReference type="GO" id="GO:0032259">
    <property type="term" value="P:methylation"/>
    <property type="evidence" value="ECO:0007669"/>
    <property type="project" value="UniProtKB-KW"/>
</dbReference>
<comment type="catalytic activity">
    <reaction evidence="6">
        <text>a 2'-deoxycytidine in DNA + S-adenosyl-L-methionine = a 5-methyl-2'-deoxycytidine in DNA + S-adenosyl-L-homocysteine + H(+)</text>
        <dbReference type="Rhea" id="RHEA:13681"/>
        <dbReference type="Rhea" id="RHEA-COMP:11369"/>
        <dbReference type="Rhea" id="RHEA-COMP:11370"/>
        <dbReference type="ChEBI" id="CHEBI:15378"/>
        <dbReference type="ChEBI" id="CHEBI:57856"/>
        <dbReference type="ChEBI" id="CHEBI:59789"/>
        <dbReference type="ChEBI" id="CHEBI:85452"/>
        <dbReference type="ChEBI" id="CHEBI:85454"/>
        <dbReference type="EC" id="2.1.1.37"/>
    </reaction>
</comment>
<evidence type="ECO:0000313" key="8">
    <source>
        <dbReference type="EMBL" id="AZB23608.1"/>
    </source>
</evidence>
<feature type="active site" evidence="7">
    <location>
        <position position="72"/>
    </location>
</feature>
<dbReference type="InterPro" id="IPR001525">
    <property type="entry name" value="C5_MeTfrase"/>
</dbReference>
<organism evidence="8 9">
    <name type="scientific">Chryseobacterium bernardetii</name>
    <dbReference type="NCBI Taxonomy" id="1241978"/>
    <lineage>
        <taxon>Bacteria</taxon>
        <taxon>Pseudomonadati</taxon>
        <taxon>Bacteroidota</taxon>
        <taxon>Flavobacteriia</taxon>
        <taxon>Flavobacteriales</taxon>
        <taxon>Weeksellaceae</taxon>
        <taxon>Chryseobacterium group</taxon>
        <taxon>Chryseobacterium</taxon>
    </lineage>
</organism>
<dbReference type="InterPro" id="IPR029063">
    <property type="entry name" value="SAM-dependent_MTases_sf"/>
</dbReference>
<evidence type="ECO:0000256" key="1">
    <source>
        <dbReference type="ARBA" id="ARBA00011975"/>
    </source>
</evidence>
<evidence type="ECO:0000256" key="5">
    <source>
        <dbReference type="ARBA" id="ARBA00022747"/>
    </source>
</evidence>
<keyword evidence="5" id="KW-0680">Restriction system</keyword>
<protein>
    <recommendedName>
        <fullName evidence="1">DNA (cytosine-5-)-methyltransferase</fullName>
        <ecNumber evidence="1">2.1.1.37</ecNumber>
    </recommendedName>
</protein>
<dbReference type="PROSITE" id="PS00094">
    <property type="entry name" value="C5_MTASE_1"/>
    <property type="match status" value="1"/>
</dbReference>
<dbReference type="GO" id="GO:0009307">
    <property type="term" value="P:DNA restriction-modification system"/>
    <property type="evidence" value="ECO:0007669"/>
    <property type="project" value="UniProtKB-KW"/>
</dbReference>
<dbReference type="InterPro" id="IPR018117">
    <property type="entry name" value="C5_DNA_meth_AS"/>
</dbReference>
<evidence type="ECO:0000256" key="6">
    <source>
        <dbReference type="ARBA" id="ARBA00047422"/>
    </source>
</evidence>
<accession>A0A3G6T354</accession>
<dbReference type="AlphaFoldDB" id="A0A3G6T354"/>
<dbReference type="GO" id="GO:0003886">
    <property type="term" value="F:DNA (cytosine-5-)-methyltransferase activity"/>
    <property type="evidence" value="ECO:0007669"/>
    <property type="project" value="UniProtKB-EC"/>
</dbReference>
<sequence length="243" mass="27656">MKHASLFTGIGSFDLAAKEVGFENIFQVEIDKWCHKVLNKNFPNTKKYYDIKQFDGSIYKGTIDIISGGFPCQDISISGRGAGINGTKSGLWSELCRVISEVLPGYTLIENSPQITKKGFEKILYDLHEIGYDAEWENFYASEFGKYHHRERLYILAYPNAQRRRGILHYIKRSLAEKNSKTNTLDSQCSPFLQFEQRFGEPPVFGVVDGLAKRLDSRKRLGGCGNAVVKDIPLRIFKEIKDL</sequence>
<dbReference type="Proteomes" id="UP000271193">
    <property type="component" value="Chromosome"/>
</dbReference>
<dbReference type="REBASE" id="282204">
    <property type="entry name" value="M.Cbe229ORF2710P"/>
</dbReference>
<gene>
    <name evidence="8" type="primary">dcm</name>
    <name evidence="8" type="ORF">EG339_02710</name>
</gene>
<keyword evidence="4 7" id="KW-0949">S-adenosyl-L-methionine</keyword>
<evidence type="ECO:0000256" key="3">
    <source>
        <dbReference type="ARBA" id="ARBA00022679"/>
    </source>
</evidence>
<dbReference type="Pfam" id="PF00145">
    <property type="entry name" value="DNA_methylase"/>
    <property type="match status" value="1"/>
</dbReference>
<proteinExistence type="inferred from homology"/>
<reference evidence="9" key="1">
    <citation type="submission" date="2018-11" db="EMBL/GenBank/DDBJ databases">
        <title>Proposal to divide the Flavobacteriaceae and reorganize its genera based on Amino Acid Identity values calculated from whole genome sequences.</title>
        <authorList>
            <person name="Nicholson A.C."/>
            <person name="Gulvik C.A."/>
            <person name="Whitney A.M."/>
            <person name="Humrighouse B.W."/>
            <person name="Bell M."/>
            <person name="Holmes B."/>
            <person name="Steigerwalt A.G."/>
            <person name="Villarma A."/>
            <person name="Sheth M."/>
            <person name="Batra D."/>
            <person name="Pryor J."/>
            <person name="Bernardet J.-F."/>
            <person name="Hugo C."/>
            <person name="Kampfer P."/>
            <person name="Newman J."/>
            <person name="McQuiston J.R."/>
        </authorList>
    </citation>
    <scope>NUCLEOTIDE SEQUENCE [LARGE SCALE GENOMIC DNA]</scope>
    <source>
        <strain evidence="9">G0229</strain>
    </source>
</reference>
<evidence type="ECO:0000256" key="2">
    <source>
        <dbReference type="ARBA" id="ARBA00022603"/>
    </source>
</evidence>
<keyword evidence="9" id="KW-1185">Reference proteome</keyword>
<evidence type="ECO:0000313" key="9">
    <source>
        <dbReference type="Proteomes" id="UP000271193"/>
    </source>
</evidence>
<dbReference type="EMBL" id="CP033932">
    <property type="protein sequence ID" value="AZB23608.1"/>
    <property type="molecule type" value="Genomic_DNA"/>
</dbReference>
<dbReference type="Gene3D" id="3.40.50.150">
    <property type="entry name" value="Vaccinia Virus protein VP39"/>
    <property type="match status" value="1"/>
</dbReference>
<dbReference type="GeneID" id="99063712"/>
<evidence type="ECO:0000256" key="4">
    <source>
        <dbReference type="ARBA" id="ARBA00022691"/>
    </source>
</evidence>
<dbReference type="SUPFAM" id="SSF53335">
    <property type="entry name" value="S-adenosyl-L-methionine-dependent methyltransferases"/>
    <property type="match status" value="1"/>
</dbReference>
<dbReference type="KEGG" id="cben:EG339_02710"/>
<dbReference type="EC" id="2.1.1.37" evidence="1"/>
<dbReference type="NCBIfam" id="TIGR00675">
    <property type="entry name" value="dcm"/>
    <property type="match status" value="1"/>
</dbReference>
<keyword evidence="2 7" id="KW-0489">Methyltransferase</keyword>
<dbReference type="InterPro" id="IPR050750">
    <property type="entry name" value="C5-MTase"/>
</dbReference>
<name>A0A3G6T354_9FLAO</name>
<evidence type="ECO:0000256" key="7">
    <source>
        <dbReference type="PROSITE-ProRule" id="PRU01016"/>
    </source>
</evidence>
<keyword evidence="3 7" id="KW-0808">Transferase</keyword>
<comment type="similarity">
    <text evidence="7">Belongs to the class I-like SAM-binding methyltransferase superfamily. C5-methyltransferase family.</text>
</comment>
<dbReference type="RefSeq" id="WP_123868745.1">
    <property type="nucleotide sequence ID" value="NZ_CP033932.1"/>
</dbReference>